<dbReference type="Pfam" id="PF07686">
    <property type="entry name" value="V-set"/>
    <property type="match status" value="1"/>
</dbReference>
<evidence type="ECO:0000259" key="12">
    <source>
        <dbReference type="PROSITE" id="PS50835"/>
    </source>
</evidence>
<dbReference type="CDD" id="cd13733">
    <property type="entry name" value="SPRY_PRY_C-I_1"/>
    <property type="match status" value="1"/>
</dbReference>
<feature type="region of interest" description="Disordered" evidence="8">
    <location>
        <begin position="720"/>
        <end position="748"/>
    </location>
</feature>
<protein>
    <submittedName>
        <fullName evidence="13">Uncharacterized protein</fullName>
    </submittedName>
</protein>
<feature type="transmembrane region" description="Helical" evidence="9">
    <location>
        <begin position="316"/>
        <end position="338"/>
    </location>
</feature>
<dbReference type="InterPro" id="IPR003877">
    <property type="entry name" value="SPRY_dom"/>
</dbReference>
<dbReference type="GO" id="GO:0016020">
    <property type="term" value="C:membrane"/>
    <property type="evidence" value="ECO:0007669"/>
    <property type="project" value="UniProtKB-SubCell"/>
</dbReference>
<feature type="domain" description="Ig-like" evidence="12">
    <location>
        <begin position="142"/>
        <end position="222"/>
    </location>
</feature>
<dbReference type="SMART" id="SM00409">
    <property type="entry name" value="IG"/>
    <property type="match status" value="1"/>
</dbReference>
<comment type="subcellular location">
    <subcellularLocation>
        <location evidence="1">Membrane</location>
        <topology evidence="1">Single-pass type I membrane protein</topology>
    </subcellularLocation>
</comment>
<dbReference type="AlphaFoldDB" id="A0A493U1N4"/>
<dbReference type="FunFam" id="2.60.120.920:FF:000004">
    <property type="entry name" value="Butyrophilin subfamily 1 member A1"/>
    <property type="match status" value="1"/>
</dbReference>
<dbReference type="Pfam" id="PF13765">
    <property type="entry name" value="PRY"/>
    <property type="match status" value="1"/>
</dbReference>
<feature type="signal peptide" evidence="10">
    <location>
        <begin position="1"/>
        <end position="18"/>
    </location>
</feature>
<dbReference type="SMART" id="SM00589">
    <property type="entry name" value="PRY"/>
    <property type="match status" value="1"/>
</dbReference>
<dbReference type="InterPro" id="IPR036179">
    <property type="entry name" value="Ig-like_dom_sf"/>
</dbReference>
<dbReference type="PANTHER" id="PTHR24103">
    <property type="entry name" value="E3 UBIQUITIN-PROTEIN LIGASE TRIM"/>
    <property type="match status" value="1"/>
</dbReference>
<sequence length="958" mass="108922">MNLRAVLFLALPQCFLISKWFTGEVPITINVDPSVVCVGEQVTLSCQLTHSLPSNTGLIWYKKEKERDTPLCSSPSLGGVVEQYQDEEWCRIKGRWERRSLLLIIQQVQVTDEGEYVCAVSGSAGSQEAVTHLDVTALGNKPTLERDLQEEGMCRYTCKSKGWNPKPEVLWTNYGGGNKNVEAETYVTWNERDLFALQSIMTVPCDDTDVKCVVTLVKEKISRTGSLNGMILKKPNTCMYKSQMRGSFVKPKAMWVNPQGEDLSSLAQTSILQEKDSVFATESSIEIPCGQPSHSFFTTNVESSLHVAQQSENCDWFWILYFFCLLLLILIAFVLQIFKYIIWNPFIDTKELQEQGRVHKDVEKGASSAAPQQAVPDRRKKTVHAGNTVEGNTTRALESMREEVESVLSEKLAVLQSQLKVSQHEAPHLGELANIQTSLQAISEKMQSLLTSFQNVEASRKQDLEILRAEMEGQISKDLEAVKKSWTEENLLEIDNKLGRTMDRNTARVLESMQEEVERILTEKLAVLQSQLEVSQHAAPPPEEVANNQASLQAISEKMQSLITVLQNVEASRKQDFEILRAEMQGKISKDLEAAKRSWSEETLLEIDNKLGRTMDRETMRFLESMREELERILIEKMAVLQSQLEVSQRAASPLEELANTQTSLQAISENMQSLITVLQNVEVSRKQDFEILRAEMQGGISKDLEAEKRSWSEEKQMEINKKRVNAQRKNEELQAQGRAQEDAEKESLKKENELLRVQRYKVDVTLDADTAHPRLQVSKDGKSVIDTGAIRRVPSKKERFDSHAFVLAKEAYASGRLYWEVDVGKRRNWILGVVQNTVTRKGTLVLSPQNGFWAIGLTDGRDYWAYTDPWTRLTVGGRPRKIGIFLDILAKKLLFYNVHQKNALYIFSFDNDCSQEMKLFPFFSTGSITVKVDFEPLQIVQGFDDDEKRRDEVRLHI</sequence>
<dbReference type="SMART" id="SM00449">
    <property type="entry name" value="SPRY"/>
    <property type="match status" value="1"/>
</dbReference>
<evidence type="ECO:0000256" key="4">
    <source>
        <dbReference type="ARBA" id="ARBA00022729"/>
    </source>
</evidence>
<dbReference type="Gene3D" id="1.20.58.90">
    <property type="match status" value="3"/>
</dbReference>
<evidence type="ECO:0000256" key="1">
    <source>
        <dbReference type="ARBA" id="ARBA00004479"/>
    </source>
</evidence>
<dbReference type="InterPro" id="IPR013106">
    <property type="entry name" value="Ig_V-set"/>
</dbReference>
<keyword evidence="5 9" id="KW-1133">Transmembrane helix</keyword>
<evidence type="ECO:0000256" key="2">
    <source>
        <dbReference type="ARBA" id="ARBA00007591"/>
    </source>
</evidence>
<dbReference type="PROSITE" id="PS50835">
    <property type="entry name" value="IG_LIKE"/>
    <property type="match status" value="2"/>
</dbReference>
<dbReference type="Pfam" id="PF00622">
    <property type="entry name" value="SPRY"/>
    <property type="match status" value="1"/>
</dbReference>
<dbReference type="InterPro" id="IPR001870">
    <property type="entry name" value="B30.2/SPRY"/>
</dbReference>
<evidence type="ECO:0000256" key="7">
    <source>
        <dbReference type="ARBA" id="ARBA00023319"/>
    </source>
</evidence>
<evidence type="ECO:0000256" key="10">
    <source>
        <dbReference type="SAM" id="SignalP"/>
    </source>
</evidence>
<proteinExistence type="inferred from homology"/>
<dbReference type="PRINTS" id="PR01407">
    <property type="entry name" value="BUTYPHLNCDUF"/>
</dbReference>
<keyword evidence="4 10" id="KW-0732">Signal</keyword>
<feature type="region of interest" description="Disordered" evidence="8">
    <location>
        <begin position="359"/>
        <end position="392"/>
    </location>
</feature>
<evidence type="ECO:0000313" key="14">
    <source>
        <dbReference type="Proteomes" id="UP000016666"/>
    </source>
</evidence>
<keyword evidence="6 9" id="KW-0472">Membrane</keyword>
<evidence type="ECO:0000256" key="8">
    <source>
        <dbReference type="SAM" id="MobiDB-lite"/>
    </source>
</evidence>
<dbReference type="GeneTree" id="ENSGT01120000271914"/>
<dbReference type="InterPro" id="IPR003879">
    <property type="entry name" value="Butyrophylin_SPRY"/>
</dbReference>
<dbReference type="InterPro" id="IPR006574">
    <property type="entry name" value="PRY"/>
</dbReference>
<dbReference type="Proteomes" id="UP000016666">
    <property type="component" value="Unassembled WGS sequence"/>
</dbReference>
<evidence type="ECO:0000256" key="9">
    <source>
        <dbReference type="SAM" id="Phobius"/>
    </source>
</evidence>
<evidence type="ECO:0000256" key="5">
    <source>
        <dbReference type="ARBA" id="ARBA00022989"/>
    </source>
</evidence>
<evidence type="ECO:0000259" key="11">
    <source>
        <dbReference type="PROSITE" id="PS50188"/>
    </source>
</evidence>
<reference evidence="14" key="1">
    <citation type="submission" date="2017-10" db="EMBL/GenBank/DDBJ databases">
        <title>A new Pekin duck reference genome.</title>
        <authorList>
            <person name="Hou Z.-C."/>
            <person name="Zhou Z.-K."/>
            <person name="Zhu F."/>
            <person name="Hou S.-S."/>
        </authorList>
    </citation>
    <scope>NUCLEOTIDE SEQUENCE [LARGE SCALE GENOMIC DNA]</scope>
</reference>
<feature type="domain" description="Ig-like" evidence="12">
    <location>
        <begin position="26"/>
        <end position="131"/>
    </location>
</feature>
<dbReference type="InterPro" id="IPR007110">
    <property type="entry name" value="Ig-like_dom"/>
</dbReference>
<dbReference type="PROSITE" id="PS50188">
    <property type="entry name" value="B302_SPRY"/>
    <property type="match status" value="1"/>
</dbReference>
<keyword evidence="14" id="KW-1185">Reference proteome</keyword>
<dbReference type="Gene3D" id="2.60.40.10">
    <property type="entry name" value="Immunoglobulins"/>
    <property type="match status" value="2"/>
</dbReference>
<organism evidence="13 14">
    <name type="scientific">Anas platyrhynchos platyrhynchos</name>
    <name type="common">Northern mallard</name>
    <dbReference type="NCBI Taxonomy" id="8840"/>
    <lineage>
        <taxon>Eukaryota</taxon>
        <taxon>Metazoa</taxon>
        <taxon>Chordata</taxon>
        <taxon>Craniata</taxon>
        <taxon>Vertebrata</taxon>
        <taxon>Euteleostomi</taxon>
        <taxon>Archelosauria</taxon>
        <taxon>Archosauria</taxon>
        <taxon>Dinosauria</taxon>
        <taxon>Saurischia</taxon>
        <taxon>Theropoda</taxon>
        <taxon>Coelurosauria</taxon>
        <taxon>Aves</taxon>
        <taxon>Neognathae</taxon>
        <taxon>Galloanserae</taxon>
        <taxon>Anseriformes</taxon>
        <taxon>Anatidae</taxon>
        <taxon>Anatinae</taxon>
        <taxon>Anas</taxon>
    </lineage>
</organism>
<keyword evidence="7" id="KW-0393">Immunoglobulin domain</keyword>
<dbReference type="InterPro" id="IPR050143">
    <property type="entry name" value="TRIM/RBCC"/>
</dbReference>
<accession>A0A493U1N4</accession>
<evidence type="ECO:0000256" key="3">
    <source>
        <dbReference type="ARBA" id="ARBA00022692"/>
    </source>
</evidence>
<feature type="domain" description="B30.2/SPRY" evidence="11">
    <location>
        <begin position="745"/>
        <end position="940"/>
    </location>
</feature>
<dbReference type="InterPro" id="IPR013320">
    <property type="entry name" value="ConA-like_dom_sf"/>
</dbReference>
<reference evidence="13" key="3">
    <citation type="submission" date="2025-09" db="UniProtKB">
        <authorList>
            <consortium name="Ensembl"/>
        </authorList>
    </citation>
    <scope>IDENTIFICATION</scope>
</reference>
<dbReference type="InterPro" id="IPR003599">
    <property type="entry name" value="Ig_sub"/>
</dbReference>
<name>A0A493U1N4_ANAPP</name>
<dbReference type="Pfam" id="PF22705">
    <property type="entry name" value="C2-set_3"/>
    <property type="match status" value="1"/>
</dbReference>
<dbReference type="InterPro" id="IPR013783">
    <property type="entry name" value="Ig-like_fold"/>
</dbReference>
<dbReference type="InterPro" id="IPR053896">
    <property type="entry name" value="BTN3A2-like_Ig-C"/>
</dbReference>
<evidence type="ECO:0000256" key="6">
    <source>
        <dbReference type="ARBA" id="ARBA00023136"/>
    </source>
</evidence>
<dbReference type="InterPro" id="IPR043136">
    <property type="entry name" value="B30.2/SPRY_sf"/>
</dbReference>
<dbReference type="SUPFAM" id="SSF49899">
    <property type="entry name" value="Concanavalin A-like lectins/glucanases"/>
    <property type="match status" value="1"/>
</dbReference>
<dbReference type="SUPFAM" id="SSF48726">
    <property type="entry name" value="Immunoglobulin"/>
    <property type="match status" value="1"/>
</dbReference>
<dbReference type="Gene3D" id="2.60.120.920">
    <property type="match status" value="1"/>
</dbReference>
<evidence type="ECO:0000313" key="13">
    <source>
        <dbReference type="Ensembl" id="ENSAPLP00000032027.1"/>
    </source>
</evidence>
<keyword evidence="3 9" id="KW-0812">Transmembrane</keyword>
<dbReference type="Ensembl" id="ENSAPLT00000033964.1">
    <property type="protein sequence ID" value="ENSAPLP00000032027.1"/>
    <property type="gene ID" value="ENSAPLG00000019915.1"/>
</dbReference>
<comment type="similarity">
    <text evidence="2">Belongs to the immunoglobulin superfamily. BTN/MOG family.</text>
</comment>
<reference evidence="13" key="2">
    <citation type="submission" date="2025-08" db="UniProtKB">
        <authorList>
            <consortium name="Ensembl"/>
        </authorList>
    </citation>
    <scope>IDENTIFICATION</scope>
</reference>
<feature type="chain" id="PRO_5019736033" evidence="10">
    <location>
        <begin position="19"/>
        <end position="958"/>
    </location>
</feature>